<sequence>MTSSSAAPALVWLRNDLRLADNPALEAARASGRPLILLYVLEVADEIRPLGGAARWWLGRSLAGLSHDIAALGGTLVLRSGDARRVLPDIAAETGAGAIYWNRRYGAAEIATDTALKLTLREKGLETASFNAALLHEPWTVRTQKNEPYKVFTPFFRAAHTMHVRAPARLGSGWTWARAPNSERLVDWRLEPRAPDWAGGLRDAWIPGEAGARAALEQFLAQRLSGYASRRDRPDIEGTSRLSPYLRFGNISPHQILGAVRHREARGDARGADIAKFVSEIYWREFSYHLLFHNPNLADQNFNPRFDRFEWRNDDAVERAWQKGRTGFPIIDAGMRQLWQTGWMHNRVRMITASFLIKHGLTDWRRGEAWFWDTLVDADPASNAASWQWVAGSGADAAPYFRIFNPVLQGEKFDPDGAYVRHFVPEIAKLPANVIHKPWRATADVLHRADVVLGETYPNPVLDLDTSRRRALEHLDRLRDE</sequence>
<dbReference type="Proteomes" id="UP000464751">
    <property type="component" value="Chromosome"/>
</dbReference>
<evidence type="ECO:0000256" key="8">
    <source>
        <dbReference type="PIRSR" id="PIRSR602081-1"/>
    </source>
</evidence>
<dbReference type="InterPro" id="IPR002081">
    <property type="entry name" value="Cryptochrome/DNA_photolyase_1"/>
</dbReference>
<dbReference type="Gene3D" id="1.10.579.10">
    <property type="entry name" value="DNA Cyclobutane Dipyrimidine Photolyase, subunit A, domain 3"/>
    <property type="match status" value="1"/>
</dbReference>
<gene>
    <name evidence="12" type="ORF">G3A50_00900</name>
</gene>
<keyword evidence="4 8" id="KW-0285">Flavoprotein</keyword>
<evidence type="ECO:0000256" key="10">
    <source>
        <dbReference type="RuleBase" id="RU004182"/>
    </source>
</evidence>
<evidence type="ECO:0000259" key="11">
    <source>
        <dbReference type="PROSITE" id="PS51645"/>
    </source>
</evidence>
<dbReference type="Pfam" id="PF03441">
    <property type="entry name" value="FAD_binding_7"/>
    <property type="match status" value="1"/>
</dbReference>
<evidence type="ECO:0000256" key="3">
    <source>
        <dbReference type="ARBA" id="ARBA00014046"/>
    </source>
</evidence>
<feature type="binding site" evidence="8">
    <location>
        <begin position="377"/>
        <end position="379"/>
    </location>
    <ligand>
        <name>FAD</name>
        <dbReference type="ChEBI" id="CHEBI:57692"/>
    </ligand>
</feature>
<organism evidence="12 13">
    <name type="scientific">Ancylobacter pratisalsi</name>
    <dbReference type="NCBI Taxonomy" id="1745854"/>
    <lineage>
        <taxon>Bacteria</taxon>
        <taxon>Pseudomonadati</taxon>
        <taxon>Pseudomonadota</taxon>
        <taxon>Alphaproteobacteria</taxon>
        <taxon>Hyphomicrobiales</taxon>
        <taxon>Xanthobacteraceae</taxon>
        <taxon>Ancylobacter</taxon>
    </lineage>
</organism>
<dbReference type="PRINTS" id="PR00147">
    <property type="entry name" value="DNAPHOTLYASE"/>
</dbReference>
<comment type="catalytic activity">
    <reaction evidence="7">
        <text>cyclobutadipyrimidine (in DNA) = 2 pyrimidine residues (in DNA).</text>
        <dbReference type="EC" id="4.1.99.3"/>
    </reaction>
</comment>
<dbReference type="GO" id="GO:0003904">
    <property type="term" value="F:deoxyribodipyrimidine photo-lyase activity"/>
    <property type="evidence" value="ECO:0007669"/>
    <property type="project" value="UniProtKB-EC"/>
</dbReference>
<feature type="domain" description="Photolyase/cryptochrome alpha/beta" evidence="11">
    <location>
        <begin position="7"/>
        <end position="135"/>
    </location>
</feature>
<keyword evidence="13" id="KW-1185">Reference proteome</keyword>
<name>A0A6P1YI93_9HYPH</name>
<dbReference type="SUPFAM" id="SSF48173">
    <property type="entry name" value="Cryptochrome/photolyase FAD-binding domain"/>
    <property type="match status" value="1"/>
</dbReference>
<feature type="binding site" evidence="8">
    <location>
        <position position="227"/>
    </location>
    <ligand>
        <name>FAD</name>
        <dbReference type="ChEBI" id="CHEBI:57692"/>
    </ligand>
</feature>
<evidence type="ECO:0000256" key="4">
    <source>
        <dbReference type="ARBA" id="ARBA00022630"/>
    </source>
</evidence>
<keyword evidence="6 10" id="KW-0157">Chromophore</keyword>
<dbReference type="EMBL" id="CP048630">
    <property type="protein sequence ID" value="QIB32416.1"/>
    <property type="molecule type" value="Genomic_DNA"/>
</dbReference>
<dbReference type="InterPro" id="IPR005101">
    <property type="entry name" value="Cryptochr/Photolyase_FAD-bd"/>
</dbReference>
<dbReference type="Pfam" id="PF00875">
    <property type="entry name" value="DNA_photolyase"/>
    <property type="match status" value="1"/>
</dbReference>
<evidence type="ECO:0000256" key="6">
    <source>
        <dbReference type="ARBA" id="ARBA00022991"/>
    </source>
</evidence>
<dbReference type="InterPro" id="IPR018394">
    <property type="entry name" value="DNA_photolyase_1_CS_C"/>
</dbReference>
<evidence type="ECO:0000256" key="5">
    <source>
        <dbReference type="ARBA" id="ARBA00022827"/>
    </source>
</evidence>
<feature type="site" description="Electron transfer via tryptophanyl radical" evidence="9">
    <location>
        <position position="311"/>
    </location>
</feature>
<evidence type="ECO:0000313" key="12">
    <source>
        <dbReference type="EMBL" id="QIB32416.1"/>
    </source>
</evidence>
<dbReference type="PROSITE" id="PS00394">
    <property type="entry name" value="DNA_PHOTOLYASES_1_1"/>
    <property type="match status" value="1"/>
</dbReference>
<evidence type="ECO:0000313" key="13">
    <source>
        <dbReference type="Proteomes" id="UP000464751"/>
    </source>
</evidence>
<evidence type="ECO:0000256" key="1">
    <source>
        <dbReference type="ARBA" id="ARBA00001932"/>
    </source>
</evidence>
<protein>
    <recommendedName>
        <fullName evidence="3">Deoxyribodipyrimidine photo-lyase</fullName>
        <ecNumber evidence="2">4.1.99.3</ecNumber>
    </recommendedName>
</protein>
<reference evidence="12 13" key="1">
    <citation type="submission" date="2020-02" db="EMBL/GenBank/DDBJ databases">
        <authorList>
            <person name="Li G."/>
        </authorList>
    </citation>
    <scope>NUCLEOTIDE SEQUENCE [LARGE SCALE GENOMIC DNA]</scope>
    <source>
        <strain evidence="12 13">DSM 102029</strain>
    </source>
</reference>
<evidence type="ECO:0000256" key="2">
    <source>
        <dbReference type="ARBA" id="ARBA00013149"/>
    </source>
</evidence>
<feature type="site" description="Electron transfer via tryptophanyl radical" evidence="9">
    <location>
        <position position="364"/>
    </location>
</feature>
<dbReference type="InterPro" id="IPR006050">
    <property type="entry name" value="DNA_photolyase_N"/>
</dbReference>
<accession>A0A6P1YI93</accession>
<dbReference type="PROSITE" id="PS51645">
    <property type="entry name" value="PHR_CRY_ALPHA_BETA"/>
    <property type="match status" value="1"/>
</dbReference>
<dbReference type="InterPro" id="IPR036155">
    <property type="entry name" value="Crypto/Photolyase_N_sf"/>
</dbReference>
<dbReference type="PANTHER" id="PTHR11455">
    <property type="entry name" value="CRYPTOCHROME"/>
    <property type="match status" value="1"/>
</dbReference>
<evidence type="ECO:0000256" key="9">
    <source>
        <dbReference type="PIRSR" id="PIRSR602081-2"/>
    </source>
</evidence>
<dbReference type="GO" id="GO:0009416">
    <property type="term" value="P:response to light stimulus"/>
    <property type="evidence" value="ECO:0007669"/>
    <property type="project" value="TreeGrafter"/>
</dbReference>
<dbReference type="InterPro" id="IPR014729">
    <property type="entry name" value="Rossmann-like_a/b/a_fold"/>
</dbReference>
<dbReference type="KEGG" id="apra:G3A50_00900"/>
<dbReference type="Gene3D" id="1.25.40.80">
    <property type="match status" value="1"/>
</dbReference>
<dbReference type="GO" id="GO:0003677">
    <property type="term" value="F:DNA binding"/>
    <property type="evidence" value="ECO:0007669"/>
    <property type="project" value="TreeGrafter"/>
</dbReference>
<keyword evidence="12" id="KW-0456">Lyase</keyword>
<feature type="binding site" evidence="8">
    <location>
        <position position="277"/>
    </location>
    <ligand>
        <name>FAD</name>
        <dbReference type="ChEBI" id="CHEBI:57692"/>
    </ligand>
</feature>
<comment type="similarity">
    <text evidence="10">Belongs to the DNA photolyase family.</text>
</comment>
<dbReference type="EC" id="4.1.99.3" evidence="2"/>
<keyword evidence="5 8" id="KW-0274">FAD</keyword>
<dbReference type="Gene3D" id="3.40.50.620">
    <property type="entry name" value="HUPs"/>
    <property type="match status" value="1"/>
</dbReference>
<dbReference type="FunFam" id="1.10.579.10:FF:000003">
    <property type="entry name" value="Deoxyribodipyrimidine photo-lyase"/>
    <property type="match status" value="1"/>
</dbReference>
<proteinExistence type="inferred from homology"/>
<comment type="cofactor">
    <cofactor evidence="1">
        <name>(6R)-5,10-methylene-5,6,7,8-tetrahydrofolate</name>
        <dbReference type="ChEBI" id="CHEBI:15636"/>
    </cofactor>
</comment>
<evidence type="ECO:0000256" key="7">
    <source>
        <dbReference type="ARBA" id="ARBA00033999"/>
    </source>
</evidence>
<dbReference type="RefSeq" id="WP_163073357.1">
    <property type="nucleotide sequence ID" value="NZ_CP048630.1"/>
</dbReference>
<dbReference type="SUPFAM" id="SSF52425">
    <property type="entry name" value="Cryptochrome/photolyase, N-terminal domain"/>
    <property type="match status" value="1"/>
</dbReference>
<feature type="site" description="Electron transfer via tryptophanyl radical" evidence="9">
    <location>
        <position position="387"/>
    </location>
</feature>
<feature type="binding site" evidence="8">
    <location>
        <begin position="239"/>
        <end position="243"/>
    </location>
    <ligand>
        <name>FAD</name>
        <dbReference type="ChEBI" id="CHEBI:57692"/>
    </ligand>
</feature>
<dbReference type="GO" id="GO:0000719">
    <property type="term" value="P:photoreactive repair"/>
    <property type="evidence" value="ECO:0007669"/>
    <property type="project" value="UniProtKB-ARBA"/>
</dbReference>
<dbReference type="PANTHER" id="PTHR11455:SF9">
    <property type="entry name" value="CRYPTOCHROME CIRCADIAN CLOCK 5 ISOFORM X1"/>
    <property type="match status" value="1"/>
</dbReference>
<dbReference type="InterPro" id="IPR036134">
    <property type="entry name" value="Crypto/Photolyase_FAD-like_sf"/>
</dbReference>
<dbReference type="GO" id="GO:0071949">
    <property type="term" value="F:FAD binding"/>
    <property type="evidence" value="ECO:0007669"/>
    <property type="project" value="TreeGrafter"/>
</dbReference>
<dbReference type="AlphaFoldDB" id="A0A6P1YI93"/>
<comment type="cofactor">
    <cofactor evidence="8">
        <name>FAD</name>
        <dbReference type="ChEBI" id="CHEBI:57692"/>
    </cofactor>
    <text evidence="8">Binds 1 FAD per subunit.</text>
</comment>